<proteinExistence type="predicted"/>
<sequence length="379" mass="40899">MTQNPQSDLQRCLYWRKRLGVTLTRISENEGRDLDPALSLTGLALVVVAPQGVQAHSVSLCGVLDVPRLPVPILRPLLLHPRRPRLHPQTGRVAVEPHELRVVHVADGDEAGLPAAGPGHRGVEIPHGVGACGRGGAETPPDPPPGAGPGARVEAAGKTGRGGLGHGRGTSQQQDYVSGPQDPNPSGSRRSYVLAGLVRTLERGTPVPLIGFSRNLTPNGSAKCLRVMGIQAGGPDTGYFALIPFLLHGDQVVTLSPCLPEKSPEALRKSGRDPQAGLRPFSPQSFPEYLLNWTFLPLSPHLCLSFRTLLEKTHPQGICYRREGSPGNRDGGLCLYTWRGWVWCTSCRFSLSPVSFLWIHCRGSTVLITPEHQQSSPWK</sequence>
<evidence type="ECO:0000313" key="2">
    <source>
        <dbReference type="Ensembl" id="ENSNVIP00000021697.1"/>
    </source>
</evidence>
<evidence type="ECO:0000256" key="1">
    <source>
        <dbReference type="SAM" id="MobiDB-lite"/>
    </source>
</evidence>
<keyword evidence="3" id="KW-1185">Reference proteome</keyword>
<dbReference type="GeneTree" id="ENSGT00860000135184"/>
<evidence type="ECO:0000313" key="3">
    <source>
        <dbReference type="Proteomes" id="UP000694425"/>
    </source>
</evidence>
<feature type="compositionally biased region" description="Gly residues" evidence="1">
    <location>
        <begin position="159"/>
        <end position="168"/>
    </location>
</feature>
<organism evidence="2 3">
    <name type="scientific">Neovison vison</name>
    <name type="common">American mink</name>
    <name type="synonym">Mustela vison</name>
    <dbReference type="NCBI Taxonomy" id="452646"/>
    <lineage>
        <taxon>Eukaryota</taxon>
        <taxon>Metazoa</taxon>
        <taxon>Chordata</taxon>
        <taxon>Craniata</taxon>
        <taxon>Vertebrata</taxon>
        <taxon>Euteleostomi</taxon>
        <taxon>Mammalia</taxon>
        <taxon>Eutheria</taxon>
        <taxon>Laurasiatheria</taxon>
        <taxon>Carnivora</taxon>
        <taxon>Caniformia</taxon>
        <taxon>Musteloidea</taxon>
        <taxon>Mustelidae</taxon>
        <taxon>Mustelinae</taxon>
        <taxon>Neogale</taxon>
    </lineage>
</organism>
<dbReference type="AlphaFoldDB" id="A0A8C7BK34"/>
<protein>
    <submittedName>
        <fullName evidence="2">Uncharacterized protein</fullName>
    </submittedName>
</protein>
<name>A0A8C7BK34_NEOVI</name>
<dbReference type="Ensembl" id="ENSNVIT00000025281.1">
    <property type="protein sequence ID" value="ENSNVIP00000021697.1"/>
    <property type="gene ID" value="ENSNVIG00000016972.1"/>
</dbReference>
<reference evidence="2" key="1">
    <citation type="submission" date="2025-08" db="UniProtKB">
        <authorList>
            <consortium name="Ensembl"/>
        </authorList>
    </citation>
    <scope>IDENTIFICATION</scope>
</reference>
<dbReference type="Proteomes" id="UP000694425">
    <property type="component" value="Unplaced"/>
</dbReference>
<reference evidence="2" key="2">
    <citation type="submission" date="2025-09" db="UniProtKB">
        <authorList>
            <consortium name="Ensembl"/>
        </authorList>
    </citation>
    <scope>IDENTIFICATION</scope>
</reference>
<feature type="region of interest" description="Disordered" evidence="1">
    <location>
        <begin position="129"/>
        <end position="190"/>
    </location>
</feature>
<accession>A0A8C7BK34</accession>